<dbReference type="Proteomes" id="UP000076863">
    <property type="component" value="Unassembled WGS sequence"/>
</dbReference>
<protein>
    <recommendedName>
        <fullName evidence="3">Reverse transcriptase</fullName>
    </recommendedName>
</protein>
<evidence type="ECO:0000313" key="1">
    <source>
        <dbReference type="EMBL" id="OAA33938.1"/>
    </source>
</evidence>
<evidence type="ECO:0008006" key="3">
    <source>
        <dbReference type="Google" id="ProtNLM"/>
    </source>
</evidence>
<name>A0A166VR23_9HYPO</name>
<proteinExistence type="predicted"/>
<dbReference type="AlphaFoldDB" id="A0A166VR23"/>
<dbReference type="OrthoDB" id="4927418at2759"/>
<accession>A0A166VR23</accession>
<dbReference type="EMBL" id="AZHA01000078">
    <property type="protein sequence ID" value="OAA33938.1"/>
    <property type="molecule type" value="Genomic_DNA"/>
</dbReference>
<comment type="caution">
    <text evidence="1">The sequence shown here is derived from an EMBL/GenBank/DDBJ whole genome shotgun (WGS) entry which is preliminary data.</text>
</comment>
<evidence type="ECO:0000313" key="2">
    <source>
        <dbReference type="Proteomes" id="UP000076863"/>
    </source>
</evidence>
<sequence length="124" mass="14152">MAHALRNLPNVSHRRVALLTTNQAVALTLRNPRQHSGQEYVRSIYNSIQRLWKHDNGILVVWIPSSSENKILQLAKREAKQATKQGCVPKRQSLVMKSTTLNLERKKLEAVRSLPDENAVCYLN</sequence>
<gene>
    <name evidence="1" type="ORF">BBO_09396</name>
</gene>
<reference evidence="1 2" key="1">
    <citation type="journal article" date="2016" name="Genome Biol. Evol.">
        <title>Divergent and convergent evolution of fungal pathogenicity.</title>
        <authorList>
            <person name="Shang Y."/>
            <person name="Xiao G."/>
            <person name="Zheng P."/>
            <person name="Cen K."/>
            <person name="Zhan S."/>
            <person name="Wang C."/>
        </authorList>
    </citation>
    <scope>NUCLEOTIDE SEQUENCE [LARGE SCALE GENOMIC DNA]</scope>
    <source>
        <strain evidence="1 2">RCEF 3172</strain>
    </source>
</reference>
<keyword evidence="2" id="KW-1185">Reference proteome</keyword>
<organism evidence="1 2">
    <name type="scientific">Beauveria brongniartii RCEF 3172</name>
    <dbReference type="NCBI Taxonomy" id="1081107"/>
    <lineage>
        <taxon>Eukaryota</taxon>
        <taxon>Fungi</taxon>
        <taxon>Dikarya</taxon>
        <taxon>Ascomycota</taxon>
        <taxon>Pezizomycotina</taxon>
        <taxon>Sordariomycetes</taxon>
        <taxon>Hypocreomycetidae</taxon>
        <taxon>Hypocreales</taxon>
        <taxon>Cordycipitaceae</taxon>
        <taxon>Beauveria</taxon>
        <taxon>Beauveria brongniartii</taxon>
    </lineage>
</organism>